<protein>
    <recommendedName>
        <fullName evidence="1">Lysozyme inhibitor LprI-like N-terminal domain-containing protein</fullName>
    </recommendedName>
</protein>
<dbReference type="Proteomes" id="UP000029553">
    <property type="component" value="Unassembled WGS sequence"/>
</dbReference>
<gene>
    <name evidence="2" type="ORF">P353_09010</name>
</gene>
<name>A0A096FL13_COMTE</name>
<evidence type="ECO:0000313" key="3">
    <source>
        <dbReference type="Proteomes" id="UP000029553"/>
    </source>
</evidence>
<dbReference type="Pfam" id="PF07007">
    <property type="entry name" value="LprI"/>
    <property type="match status" value="1"/>
</dbReference>
<evidence type="ECO:0000313" key="2">
    <source>
        <dbReference type="EMBL" id="KGH30614.1"/>
    </source>
</evidence>
<feature type="domain" description="Lysozyme inhibitor LprI-like N-terminal" evidence="1">
    <location>
        <begin position="90"/>
        <end position="163"/>
    </location>
</feature>
<dbReference type="AlphaFoldDB" id="A0A096FL13"/>
<comment type="caution">
    <text evidence="2">The sequence shown here is derived from an EMBL/GenBank/DDBJ whole genome shotgun (WGS) entry which is preliminary data.</text>
</comment>
<dbReference type="InterPro" id="IPR009739">
    <property type="entry name" value="LprI-like_N"/>
</dbReference>
<accession>A0A096FL13</accession>
<dbReference type="Gene3D" id="1.20.1270.180">
    <property type="match status" value="1"/>
</dbReference>
<organism evidence="2 3">
    <name type="scientific">Comamonas testosteroni</name>
    <name type="common">Pseudomonas testosteroni</name>
    <dbReference type="NCBI Taxonomy" id="285"/>
    <lineage>
        <taxon>Bacteria</taxon>
        <taxon>Pseudomonadati</taxon>
        <taxon>Pseudomonadota</taxon>
        <taxon>Betaproteobacteria</taxon>
        <taxon>Burkholderiales</taxon>
        <taxon>Comamonadaceae</taxon>
        <taxon>Comamonas</taxon>
    </lineage>
</organism>
<reference evidence="2 3" key="1">
    <citation type="submission" date="2013-09" db="EMBL/GenBank/DDBJ databases">
        <title>High correlation between genotypes and phenotypes of environmental bacteria Comamonas testosteroni strains.</title>
        <authorList>
            <person name="Liu L."/>
            <person name="Zhu W."/>
            <person name="Xia X."/>
            <person name="Xu B."/>
            <person name="Luo M."/>
            <person name="Wang G."/>
        </authorList>
    </citation>
    <scope>NUCLEOTIDE SEQUENCE [LARGE SCALE GENOMIC DNA]</scope>
    <source>
        <strain evidence="2 3">JL40</strain>
    </source>
</reference>
<sequence>MKPDSAALPLARPGLRCAALPMMAGMYAQELSRSPRLRPAANTSHSPARRLTRLCALAAGSLLIAHLPVASAQDSEPAPLHCPADQPLSLACLEQQAQVIERGMQVLYLYLQRQLPQASAQALQTEQDDWTQQRDRRCQPNGYVHEAEDMAACRIGMALSRVKAFKNQWYPLAKNAQGEKQP</sequence>
<proteinExistence type="predicted"/>
<evidence type="ECO:0000259" key="1">
    <source>
        <dbReference type="Pfam" id="PF07007"/>
    </source>
</evidence>
<dbReference type="EMBL" id="AWOR01000042">
    <property type="protein sequence ID" value="KGH30614.1"/>
    <property type="molecule type" value="Genomic_DNA"/>
</dbReference>